<keyword evidence="2" id="KW-0472">Membrane</keyword>
<dbReference type="AlphaFoldDB" id="A0A1H1R0C5"/>
<protein>
    <submittedName>
        <fullName evidence="3">Uncharacterized protein</fullName>
    </submittedName>
</protein>
<feature type="compositionally biased region" description="Basic and acidic residues" evidence="1">
    <location>
        <begin position="9"/>
        <end position="19"/>
    </location>
</feature>
<dbReference type="GeneID" id="300206147"/>
<dbReference type="EMBL" id="LT629777">
    <property type="protein sequence ID" value="SDS29231.1"/>
    <property type="molecule type" value="Genomic_DNA"/>
</dbReference>
<organism evidence="3 4">
    <name type="scientific">Pseudomonas asplenii</name>
    <dbReference type="NCBI Taxonomy" id="53407"/>
    <lineage>
        <taxon>Bacteria</taxon>
        <taxon>Pseudomonadati</taxon>
        <taxon>Pseudomonadota</taxon>
        <taxon>Gammaproteobacteria</taxon>
        <taxon>Pseudomonadales</taxon>
        <taxon>Pseudomonadaceae</taxon>
        <taxon>Pseudomonas</taxon>
    </lineage>
</organism>
<accession>A0A1H1R0C5</accession>
<gene>
    <name evidence="3" type="ORF">SAMN05216598_1124</name>
</gene>
<reference evidence="4" key="1">
    <citation type="submission" date="2016-10" db="EMBL/GenBank/DDBJ databases">
        <authorList>
            <person name="Varghese N."/>
            <person name="Submissions S."/>
        </authorList>
    </citation>
    <scope>NUCLEOTIDE SEQUENCE [LARGE SCALE GENOMIC DNA]</scope>
    <source>
        <strain evidence="4">ATCC 23835</strain>
    </source>
</reference>
<keyword evidence="2" id="KW-1133">Transmembrane helix</keyword>
<dbReference type="RefSeq" id="WP_090203004.1">
    <property type="nucleotide sequence ID" value="NZ_LT629777.1"/>
</dbReference>
<dbReference type="Proteomes" id="UP000199524">
    <property type="component" value="Chromosome I"/>
</dbReference>
<feature type="transmembrane region" description="Helical" evidence="2">
    <location>
        <begin position="22"/>
        <end position="42"/>
    </location>
</feature>
<feature type="region of interest" description="Disordered" evidence="1">
    <location>
        <begin position="1"/>
        <end position="20"/>
    </location>
</feature>
<keyword evidence="4" id="KW-1185">Reference proteome</keyword>
<proteinExistence type="predicted"/>
<evidence type="ECO:0000256" key="1">
    <source>
        <dbReference type="SAM" id="MobiDB-lite"/>
    </source>
</evidence>
<keyword evidence="2" id="KW-0812">Transmembrane</keyword>
<evidence type="ECO:0000256" key="2">
    <source>
        <dbReference type="SAM" id="Phobius"/>
    </source>
</evidence>
<evidence type="ECO:0000313" key="4">
    <source>
        <dbReference type="Proteomes" id="UP000199524"/>
    </source>
</evidence>
<sequence length="149" mass="16224">MHGSEDEDGQHSTPEEGSRPKLMLRVMGSLAIFGVMVGLMIGRLTNPEPAQLQQVDAADDRLVVWFTSEPKVHGEQVDGTVALLFDTEGKAQGAQGGRLKIAGKDANWRLRLTDKGVLLTVVAARPLQGNWAGAKVDGRWRLAINLREE</sequence>
<name>A0A1H1R0C5_9PSED</name>
<evidence type="ECO:0000313" key="3">
    <source>
        <dbReference type="EMBL" id="SDS29231.1"/>
    </source>
</evidence>